<keyword evidence="2" id="KW-0813">Transport</keyword>
<feature type="transmembrane region" description="Helical" evidence="7">
    <location>
        <begin position="99"/>
        <end position="118"/>
    </location>
</feature>
<evidence type="ECO:0000256" key="3">
    <source>
        <dbReference type="ARBA" id="ARBA00022475"/>
    </source>
</evidence>
<dbReference type="GO" id="GO:0022857">
    <property type="term" value="F:transmembrane transporter activity"/>
    <property type="evidence" value="ECO:0007669"/>
    <property type="project" value="InterPro"/>
</dbReference>
<organism evidence="9 10">
    <name type="scientific">Caballeronia glebae</name>
    <dbReference type="NCBI Taxonomy" id="1777143"/>
    <lineage>
        <taxon>Bacteria</taxon>
        <taxon>Pseudomonadati</taxon>
        <taxon>Pseudomonadota</taxon>
        <taxon>Betaproteobacteria</taxon>
        <taxon>Burkholderiales</taxon>
        <taxon>Burkholderiaceae</taxon>
        <taxon>Caballeronia</taxon>
    </lineage>
</organism>
<protein>
    <submittedName>
        <fullName evidence="9">Multidrug resistance protein D</fullName>
    </submittedName>
</protein>
<evidence type="ECO:0000256" key="5">
    <source>
        <dbReference type="ARBA" id="ARBA00022989"/>
    </source>
</evidence>
<keyword evidence="5 7" id="KW-1133">Transmembrane helix</keyword>
<feature type="transmembrane region" description="Helical" evidence="7">
    <location>
        <begin position="130"/>
        <end position="154"/>
    </location>
</feature>
<evidence type="ECO:0000256" key="6">
    <source>
        <dbReference type="ARBA" id="ARBA00023136"/>
    </source>
</evidence>
<dbReference type="STRING" id="1777143.AWB82_05734"/>
<dbReference type="InterPro" id="IPR050171">
    <property type="entry name" value="MFS_Transporters"/>
</dbReference>
<gene>
    <name evidence="9" type="ORF">AWB82_05734</name>
</gene>
<dbReference type="Proteomes" id="UP000054596">
    <property type="component" value="Unassembled WGS sequence"/>
</dbReference>
<sequence>MRARSGAAFWIAACVIVQTLWTSAAPAMSYAWYARVWHASNATISAIFAAYPVVVALTLFALGGLSDAIGRRATVLLGLAASIVGVTAFAMAGSVGHLFVGRLFMGLGVGLAAGPASAELLDHAPAGDRAFASAINTAAQVSGLGAATIVGGALIQYAPDPAHRTFDVLLLLLVALFVACWRYLPRGRQCVSADPGLRAARLPPDMRATVLSAAPSVMSAFVVGTVMLSLGAQIARDLVRSQNMLINGVVIASFATVWGAASLLFKRLPSHLAIRAGGGIAAISMLTLAFAAHIHSLAILIVSVFAAGIGYALLFMGGIALVGNRIDHRHRALSLSTLYFAGYAMQAITALALGIAASHIRLRDAVTFGAIAIAVACVLTAAHAGTFDTRRGDRDERTV</sequence>
<dbReference type="InterPro" id="IPR020846">
    <property type="entry name" value="MFS_dom"/>
</dbReference>
<keyword evidence="4 7" id="KW-0812">Transmembrane</keyword>
<proteinExistence type="predicted"/>
<feature type="transmembrane region" description="Helical" evidence="7">
    <location>
        <begin position="272"/>
        <end position="292"/>
    </location>
</feature>
<feature type="transmembrane region" description="Helical" evidence="7">
    <location>
        <begin position="39"/>
        <end position="62"/>
    </location>
</feature>
<dbReference type="AlphaFoldDB" id="A0A158CRF2"/>
<dbReference type="PANTHER" id="PTHR23517">
    <property type="entry name" value="RESISTANCE PROTEIN MDTM, PUTATIVE-RELATED-RELATED"/>
    <property type="match status" value="1"/>
</dbReference>
<evidence type="ECO:0000256" key="1">
    <source>
        <dbReference type="ARBA" id="ARBA00004651"/>
    </source>
</evidence>
<dbReference type="InterPro" id="IPR036259">
    <property type="entry name" value="MFS_trans_sf"/>
</dbReference>
<feature type="domain" description="Major facilitator superfamily (MFS) profile" evidence="8">
    <location>
        <begin position="1"/>
        <end position="399"/>
    </location>
</feature>
<dbReference type="InterPro" id="IPR005829">
    <property type="entry name" value="Sugar_transporter_CS"/>
</dbReference>
<reference evidence="9" key="1">
    <citation type="submission" date="2016-01" db="EMBL/GenBank/DDBJ databases">
        <authorList>
            <person name="Peeters C."/>
        </authorList>
    </citation>
    <scope>NUCLEOTIDE SEQUENCE [LARGE SCALE GENOMIC DNA]</scope>
    <source>
        <strain evidence="9">LMG 29325</strain>
    </source>
</reference>
<feature type="transmembrane region" description="Helical" evidence="7">
    <location>
        <begin position="208"/>
        <end position="232"/>
    </location>
</feature>
<evidence type="ECO:0000259" key="8">
    <source>
        <dbReference type="PROSITE" id="PS50850"/>
    </source>
</evidence>
<evidence type="ECO:0000256" key="2">
    <source>
        <dbReference type="ARBA" id="ARBA00022448"/>
    </source>
</evidence>
<accession>A0A158CRF2</accession>
<comment type="subcellular location">
    <subcellularLocation>
        <location evidence="1">Cell membrane</location>
        <topology evidence="1">Multi-pass membrane protein</topology>
    </subcellularLocation>
</comment>
<dbReference type="RefSeq" id="WP_086972711.1">
    <property type="nucleotide sequence ID" value="NZ_FCOJ02000056.1"/>
</dbReference>
<feature type="transmembrane region" description="Helical" evidence="7">
    <location>
        <begin position="166"/>
        <end position="184"/>
    </location>
</feature>
<comment type="caution">
    <text evidence="9">The sequence shown here is derived from an EMBL/GenBank/DDBJ whole genome shotgun (WGS) entry which is preliminary data.</text>
</comment>
<dbReference type="EMBL" id="FCOJ02000056">
    <property type="protein sequence ID" value="SAK84952.1"/>
    <property type="molecule type" value="Genomic_DNA"/>
</dbReference>
<evidence type="ECO:0000256" key="7">
    <source>
        <dbReference type="SAM" id="Phobius"/>
    </source>
</evidence>
<feature type="transmembrane region" description="Helical" evidence="7">
    <location>
        <begin position="335"/>
        <end position="360"/>
    </location>
</feature>
<feature type="transmembrane region" description="Helical" evidence="7">
    <location>
        <begin position="74"/>
        <end position="93"/>
    </location>
</feature>
<dbReference type="PROSITE" id="PS00216">
    <property type="entry name" value="SUGAR_TRANSPORT_1"/>
    <property type="match status" value="1"/>
</dbReference>
<keyword evidence="6 7" id="KW-0472">Membrane</keyword>
<dbReference type="OrthoDB" id="9814303at2"/>
<dbReference type="PANTHER" id="PTHR23517:SF13">
    <property type="entry name" value="MAJOR FACILITATOR SUPERFAMILY MFS_1"/>
    <property type="match status" value="1"/>
</dbReference>
<keyword evidence="3" id="KW-1003">Cell membrane</keyword>
<keyword evidence="10" id="KW-1185">Reference proteome</keyword>
<feature type="transmembrane region" description="Helical" evidence="7">
    <location>
        <begin position="366"/>
        <end position="387"/>
    </location>
</feature>
<dbReference type="InterPro" id="IPR011701">
    <property type="entry name" value="MFS"/>
</dbReference>
<dbReference type="Gene3D" id="1.20.1250.20">
    <property type="entry name" value="MFS general substrate transporter like domains"/>
    <property type="match status" value="1"/>
</dbReference>
<feature type="transmembrane region" description="Helical" evidence="7">
    <location>
        <begin position="244"/>
        <end position="265"/>
    </location>
</feature>
<dbReference type="PROSITE" id="PS50850">
    <property type="entry name" value="MFS"/>
    <property type="match status" value="1"/>
</dbReference>
<evidence type="ECO:0000256" key="4">
    <source>
        <dbReference type="ARBA" id="ARBA00022692"/>
    </source>
</evidence>
<dbReference type="GO" id="GO:0005886">
    <property type="term" value="C:plasma membrane"/>
    <property type="evidence" value="ECO:0007669"/>
    <property type="project" value="UniProtKB-SubCell"/>
</dbReference>
<dbReference type="Pfam" id="PF07690">
    <property type="entry name" value="MFS_1"/>
    <property type="match status" value="1"/>
</dbReference>
<feature type="transmembrane region" description="Helical" evidence="7">
    <location>
        <begin position="298"/>
        <end position="323"/>
    </location>
</feature>
<dbReference type="SUPFAM" id="SSF103473">
    <property type="entry name" value="MFS general substrate transporter"/>
    <property type="match status" value="1"/>
</dbReference>
<name>A0A158CRF2_9BURK</name>
<evidence type="ECO:0000313" key="10">
    <source>
        <dbReference type="Proteomes" id="UP000054596"/>
    </source>
</evidence>
<evidence type="ECO:0000313" key="9">
    <source>
        <dbReference type="EMBL" id="SAK84952.1"/>
    </source>
</evidence>